<dbReference type="Proteomes" id="UP000027093">
    <property type="component" value="Chromosome"/>
</dbReference>
<dbReference type="Gene3D" id="3.10.580.10">
    <property type="entry name" value="CBS-domain"/>
    <property type="match status" value="1"/>
</dbReference>
<dbReference type="EMBL" id="CP007536">
    <property type="protein sequence ID" value="AIC14839.1"/>
    <property type="molecule type" value="Genomic_DNA"/>
</dbReference>
<dbReference type="HOGENOM" id="CLU_040681_12_2_2"/>
<dbReference type="SMART" id="SM00116">
    <property type="entry name" value="CBS"/>
    <property type="match status" value="2"/>
</dbReference>
<keyword evidence="1 2" id="KW-0129">CBS domain</keyword>
<accession>A0A060HDR3</accession>
<dbReference type="SUPFAM" id="SSF54631">
    <property type="entry name" value="CBS-domain pair"/>
    <property type="match status" value="1"/>
</dbReference>
<evidence type="ECO:0000313" key="5">
    <source>
        <dbReference type="Proteomes" id="UP000027093"/>
    </source>
</evidence>
<dbReference type="InterPro" id="IPR000644">
    <property type="entry name" value="CBS_dom"/>
</dbReference>
<dbReference type="STRING" id="926571.NVIE_006340"/>
<dbReference type="KEGG" id="nvn:NVIE_006340"/>
<keyword evidence="5" id="KW-1185">Reference proteome</keyword>
<feature type="domain" description="CBS" evidence="3">
    <location>
        <begin position="94"/>
        <end position="156"/>
    </location>
</feature>
<dbReference type="PROSITE" id="PS51371">
    <property type="entry name" value="CBS"/>
    <property type="match status" value="2"/>
</dbReference>
<name>A0A060HDR3_9ARCH</name>
<gene>
    <name evidence="4" type="ORF">NVIE_006340</name>
</gene>
<sequence>MYIPLRQGLNFQPSKIAPVVAGVVRDIMTKEIVTINADRSALEAAKLMTEKGISSVFIVDRDGNPVGIVSERDFIKKICAKELVISQVKVGDIMSKILTTAGPETAIEVAVQRMVNHKIRRLPIMEGNKIVGIITVTDLAKHLRTTLLLEGALRDTESIDDVIATMGHDEKH</sequence>
<protein>
    <submittedName>
        <fullName evidence="4">Putative signal transduction protein with CBS domains</fullName>
    </submittedName>
</protein>
<organism evidence="4 5">
    <name type="scientific">Nitrososphaera viennensis EN76</name>
    <dbReference type="NCBI Taxonomy" id="926571"/>
    <lineage>
        <taxon>Archaea</taxon>
        <taxon>Nitrososphaerota</taxon>
        <taxon>Nitrososphaeria</taxon>
        <taxon>Nitrososphaerales</taxon>
        <taxon>Nitrososphaeraceae</taxon>
        <taxon>Nitrososphaera</taxon>
    </lineage>
</organism>
<dbReference type="InterPro" id="IPR046342">
    <property type="entry name" value="CBS_dom_sf"/>
</dbReference>
<evidence type="ECO:0000313" key="4">
    <source>
        <dbReference type="EMBL" id="AIC14839.1"/>
    </source>
</evidence>
<feature type="domain" description="CBS" evidence="3">
    <location>
        <begin position="28"/>
        <end position="85"/>
    </location>
</feature>
<reference evidence="4 5" key="1">
    <citation type="journal article" date="2014" name="Int. J. Syst. Evol. Microbiol.">
        <title>Nitrososphaera viennensis gen. nov., sp. nov., an aerobic and mesophilic, ammonia-oxidizing archaeon from soil and a member of the archaeal phylum Thaumarchaeota.</title>
        <authorList>
            <person name="Stieglmeier M."/>
            <person name="Klingl A."/>
            <person name="Alves R.J."/>
            <person name="Rittmann S.K."/>
            <person name="Melcher M."/>
            <person name="Leisch N."/>
            <person name="Schleper C."/>
        </authorList>
    </citation>
    <scope>NUCLEOTIDE SEQUENCE [LARGE SCALE GENOMIC DNA]</scope>
    <source>
        <strain evidence="4">EN76</strain>
    </source>
</reference>
<proteinExistence type="predicted"/>
<dbReference type="PANTHER" id="PTHR43080">
    <property type="entry name" value="CBS DOMAIN-CONTAINING PROTEIN CBSX3, MITOCHONDRIAL"/>
    <property type="match status" value="1"/>
</dbReference>
<dbReference type="Pfam" id="PF00571">
    <property type="entry name" value="CBS"/>
    <property type="match status" value="2"/>
</dbReference>
<evidence type="ECO:0000256" key="1">
    <source>
        <dbReference type="ARBA" id="ARBA00023122"/>
    </source>
</evidence>
<evidence type="ECO:0000259" key="3">
    <source>
        <dbReference type="PROSITE" id="PS51371"/>
    </source>
</evidence>
<dbReference type="InterPro" id="IPR051257">
    <property type="entry name" value="Diverse_CBS-Domain"/>
</dbReference>
<evidence type="ECO:0000256" key="2">
    <source>
        <dbReference type="PROSITE-ProRule" id="PRU00703"/>
    </source>
</evidence>
<dbReference type="AlphaFoldDB" id="A0A060HDR3"/>
<dbReference type="PANTHER" id="PTHR43080:SF2">
    <property type="entry name" value="CBS DOMAIN-CONTAINING PROTEIN"/>
    <property type="match status" value="1"/>
</dbReference>